<accession>A0A0A9H666</accession>
<dbReference type="AlphaFoldDB" id="A0A0A9H666"/>
<sequence length="32" mass="3481">MIVARMLHHEVLSLGLTDSFLGGFSFSVLSES</sequence>
<name>A0A0A9H666_ARUDO</name>
<proteinExistence type="predicted"/>
<organism evidence="1">
    <name type="scientific">Arundo donax</name>
    <name type="common">Giant reed</name>
    <name type="synonym">Donax arundinaceus</name>
    <dbReference type="NCBI Taxonomy" id="35708"/>
    <lineage>
        <taxon>Eukaryota</taxon>
        <taxon>Viridiplantae</taxon>
        <taxon>Streptophyta</taxon>
        <taxon>Embryophyta</taxon>
        <taxon>Tracheophyta</taxon>
        <taxon>Spermatophyta</taxon>
        <taxon>Magnoliopsida</taxon>
        <taxon>Liliopsida</taxon>
        <taxon>Poales</taxon>
        <taxon>Poaceae</taxon>
        <taxon>PACMAD clade</taxon>
        <taxon>Arundinoideae</taxon>
        <taxon>Arundineae</taxon>
        <taxon>Arundo</taxon>
    </lineage>
</organism>
<protein>
    <submittedName>
        <fullName evidence="1">Uncharacterized protein</fullName>
    </submittedName>
</protein>
<dbReference type="EMBL" id="GBRH01165664">
    <property type="protein sequence ID" value="JAE32232.1"/>
    <property type="molecule type" value="Transcribed_RNA"/>
</dbReference>
<evidence type="ECO:0000313" key="1">
    <source>
        <dbReference type="EMBL" id="JAE32232.1"/>
    </source>
</evidence>
<reference evidence="1" key="1">
    <citation type="submission" date="2014-09" db="EMBL/GenBank/DDBJ databases">
        <authorList>
            <person name="Magalhaes I.L.F."/>
            <person name="Oliveira U."/>
            <person name="Santos F.R."/>
            <person name="Vidigal T.H.D.A."/>
            <person name="Brescovit A.D."/>
            <person name="Santos A.J."/>
        </authorList>
    </citation>
    <scope>NUCLEOTIDE SEQUENCE</scope>
    <source>
        <tissue evidence="1">Shoot tissue taken approximately 20 cm above the soil surface</tissue>
    </source>
</reference>
<reference evidence="1" key="2">
    <citation type="journal article" date="2015" name="Data Brief">
        <title>Shoot transcriptome of the giant reed, Arundo donax.</title>
        <authorList>
            <person name="Barrero R.A."/>
            <person name="Guerrero F.D."/>
            <person name="Moolhuijzen P."/>
            <person name="Goolsby J.A."/>
            <person name="Tidwell J."/>
            <person name="Bellgard S.E."/>
            <person name="Bellgard M.I."/>
        </authorList>
    </citation>
    <scope>NUCLEOTIDE SEQUENCE</scope>
    <source>
        <tissue evidence="1">Shoot tissue taken approximately 20 cm above the soil surface</tissue>
    </source>
</reference>